<feature type="signal peptide" evidence="8">
    <location>
        <begin position="1"/>
        <end position="20"/>
    </location>
</feature>
<keyword evidence="5 6" id="KW-0413">Isomerase</keyword>
<dbReference type="InterPro" id="IPR046357">
    <property type="entry name" value="PPIase_dom_sf"/>
</dbReference>
<dbReference type="PROSITE" id="PS50059">
    <property type="entry name" value="FKBP_PPIASE"/>
    <property type="match status" value="1"/>
</dbReference>
<accession>A0ABV1FPB2</accession>
<feature type="chain" id="PRO_5045099422" description="peptidylprolyl isomerase" evidence="8">
    <location>
        <begin position="21"/>
        <end position="333"/>
    </location>
</feature>
<dbReference type="PANTHER" id="PTHR43811">
    <property type="entry name" value="FKBP-TYPE PEPTIDYL-PROLYL CIS-TRANS ISOMERASE FKPA"/>
    <property type="match status" value="1"/>
</dbReference>
<evidence type="ECO:0000256" key="4">
    <source>
        <dbReference type="ARBA" id="ARBA00023110"/>
    </source>
</evidence>
<proteinExistence type="inferred from homology"/>
<evidence type="ECO:0000256" key="1">
    <source>
        <dbReference type="ARBA" id="ARBA00000971"/>
    </source>
</evidence>
<dbReference type="InterPro" id="IPR001179">
    <property type="entry name" value="PPIase_FKBP_dom"/>
</dbReference>
<dbReference type="InterPro" id="IPR036944">
    <property type="entry name" value="PPIase_FKBP_N_sf"/>
</dbReference>
<dbReference type="EMBL" id="JBBNFP010000009">
    <property type="protein sequence ID" value="MEQ2486213.1"/>
    <property type="molecule type" value="Genomic_DNA"/>
</dbReference>
<feature type="compositionally biased region" description="Low complexity" evidence="7">
    <location>
        <begin position="307"/>
        <end position="326"/>
    </location>
</feature>
<keyword evidence="8" id="KW-0732">Signal</keyword>
<evidence type="ECO:0000313" key="10">
    <source>
        <dbReference type="EMBL" id="MEQ2486213.1"/>
    </source>
</evidence>
<evidence type="ECO:0000256" key="7">
    <source>
        <dbReference type="SAM" id="MobiDB-lite"/>
    </source>
</evidence>
<dbReference type="Proteomes" id="UP001487296">
    <property type="component" value="Unassembled WGS sequence"/>
</dbReference>
<feature type="domain" description="PPIase FKBP-type" evidence="9">
    <location>
        <begin position="214"/>
        <end position="301"/>
    </location>
</feature>
<dbReference type="Gene3D" id="1.10.287.460">
    <property type="entry name" value="Peptidyl-prolyl cis-trans isomerase, FKBP-type, N-terminal domain"/>
    <property type="match status" value="1"/>
</dbReference>
<sequence length="333" mass="35905">MKKLLLFAMLFLAGATFSTAVAGKKDKKKKVQADTVAVSAKPVSLITSSDTMSYASGYAATQGLLSYLQHQLHVDTAYIAEFVRGYREAIAKAGDPAFVAYSAGATIAEQANKQILPGVSRTLEGSNDSITPGLFHEGFLAGVMADTTYFNIKTVGNFVQKRVKAIQDEKNAAYKELNAVWLKNNATKPGVVVMPSGLQYKVIKTGTGAKPEKTQTVEVVYEGKTIDGTVFDATERHNGAKSDKFRCDQVIKGWTEALTSMNVGSKWEIYIPQELAYGERQAGQIKPYSTLIFTVELVGIEAEEKAAPAANAAKTPATKKAAGTTKKTVKRKK</sequence>
<protein>
    <recommendedName>
        <fullName evidence="3 6">peptidylprolyl isomerase</fullName>
        <ecNumber evidence="3 6">5.2.1.8</ecNumber>
    </recommendedName>
</protein>
<evidence type="ECO:0000256" key="5">
    <source>
        <dbReference type="ARBA" id="ARBA00023235"/>
    </source>
</evidence>
<evidence type="ECO:0000256" key="8">
    <source>
        <dbReference type="SAM" id="SignalP"/>
    </source>
</evidence>
<dbReference type="PANTHER" id="PTHR43811:SF19">
    <property type="entry name" value="39 KDA FK506-BINDING NUCLEAR PROTEIN"/>
    <property type="match status" value="1"/>
</dbReference>
<keyword evidence="4 6" id="KW-0697">Rotamase</keyword>
<name>A0ABV1FPB2_9BACT</name>
<keyword evidence="11" id="KW-1185">Reference proteome</keyword>
<dbReference type="Pfam" id="PF00254">
    <property type="entry name" value="FKBP_C"/>
    <property type="match status" value="1"/>
</dbReference>
<dbReference type="Gene3D" id="3.10.50.40">
    <property type="match status" value="1"/>
</dbReference>
<dbReference type="InterPro" id="IPR000774">
    <property type="entry name" value="PPIase_FKBP_N"/>
</dbReference>
<evidence type="ECO:0000256" key="3">
    <source>
        <dbReference type="ARBA" id="ARBA00013194"/>
    </source>
</evidence>
<evidence type="ECO:0000313" key="11">
    <source>
        <dbReference type="Proteomes" id="UP001487296"/>
    </source>
</evidence>
<dbReference type="SUPFAM" id="SSF54534">
    <property type="entry name" value="FKBP-like"/>
    <property type="match status" value="1"/>
</dbReference>
<gene>
    <name evidence="10" type="ORF">AAAT34_03980</name>
</gene>
<organism evidence="10 11">
    <name type="scientific">Hallella faecis</name>
    <dbReference type="NCBI Taxonomy" id="2841596"/>
    <lineage>
        <taxon>Bacteria</taxon>
        <taxon>Pseudomonadati</taxon>
        <taxon>Bacteroidota</taxon>
        <taxon>Bacteroidia</taxon>
        <taxon>Bacteroidales</taxon>
        <taxon>Prevotellaceae</taxon>
        <taxon>Hallella</taxon>
    </lineage>
</organism>
<dbReference type="Pfam" id="PF01346">
    <property type="entry name" value="FKBP_N"/>
    <property type="match status" value="1"/>
</dbReference>
<comment type="caution">
    <text evidence="10">The sequence shown here is derived from an EMBL/GenBank/DDBJ whole genome shotgun (WGS) entry which is preliminary data.</text>
</comment>
<evidence type="ECO:0000256" key="2">
    <source>
        <dbReference type="ARBA" id="ARBA00006577"/>
    </source>
</evidence>
<dbReference type="RefSeq" id="WP_215759287.1">
    <property type="nucleotide sequence ID" value="NZ_JAHKBE010000009.1"/>
</dbReference>
<comment type="similarity">
    <text evidence="2">Belongs to the FKBP-type PPIase family.</text>
</comment>
<evidence type="ECO:0000259" key="9">
    <source>
        <dbReference type="PROSITE" id="PS50059"/>
    </source>
</evidence>
<dbReference type="GO" id="GO:0003755">
    <property type="term" value="F:peptidyl-prolyl cis-trans isomerase activity"/>
    <property type="evidence" value="ECO:0007669"/>
    <property type="project" value="UniProtKB-EC"/>
</dbReference>
<evidence type="ECO:0000256" key="6">
    <source>
        <dbReference type="PROSITE-ProRule" id="PRU00277"/>
    </source>
</evidence>
<feature type="region of interest" description="Disordered" evidence="7">
    <location>
        <begin position="306"/>
        <end position="333"/>
    </location>
</feature>
<dbReference type="EC" id="5.2.1.8" evidence="3 6"/>
<comment type="catalytic activity">
    <reaction evidence="1 6">
        <text>[protein]-peptidylproline (omega=180) = [protein]-peptidylproline (omega=0)</text>
        <dbReference type="Rhea" id="RHEA:16237"/>
        <dbReference type="Rhea" id="RHEA-COMP:10747"/>
        <dbReference type="Rhea" id="RHEA-COMP:10748"/>
        <dbReference type="ChEBI" id="CHEBI:83833"/>
        <dbReference type="ChEBI" id="CHEBI:83834"/>
        <dbReference type="EC" id="5.2.1.8"/>
    </reaction>
</comment>
<reference evidence="10 11" key="1">
    <citation type="submission" date="2024-04" db="EMBL/GenBank/DDBJ databases">
        <title>Human intestinal bacterial collection.</title>
        <authorList>
            <person name="Pauvert C."/>
            <person name="Hitch T.C.A."/>
            <person name="Clavel T."/>
        </authorList>
    </citation>
    <scope>NUCLEOTIDE SEQUENCE [LARGE SCALE GENOMIC DNA]</scope>
    <source>
        <strain evidence="10 11">CLA-AA-H145</strain>
    </source>
</reference>